<dbReference type="eggNOG" id="COG1112">
    <property type="taxonomic scope" value="Bacteria"/>
</dbReference>
<protein>
    <recommendedName>
        <fullName evidence="1">DUF3320 domain-containing protein</fullName>
    </recommendedName>
</protein>
<gene>
    <name evidence="2" type="ordered locus">Mlg_0508</name>
</gene>
<dbReference type="AlphaFoldDB" id="Q0ABC5"/>
<evidence type="ECO:0000313" key="3">
    <source>
        <dbReference type="Proteomes" id="UP000001962"/>
    </source>
</evidence>
<dbReference type="InterPro" id="IPR021754">
    <property type="entry name" value="DUF3320"/>
</dbReference>
<evidence type="ECO:0000259" key="1">
    <source>
        <dbReference type="Pfam" id="PF11784"/>
    </source>
</evidence>
<accession>Q0ABC5</accession>
<sequence length="242" mass="26434">MSDDLSEGFAAAVALHKALILAADDDATGTALCPERPATPQRWTPTFRLIPYQAVDPAGLGLGGTDSFHDIGDEALDRAIRQVVWVEGPVHVLVLADRLLTGAGVARLGSRIRGRIEGRLARLETAGELALCHAFIARPGQFVLPPYRDWRTAPGKTRQLDHVHDGELMLCLLHAVLAAEGIAVDDALNNGLHRIGFTRLTIHARQRLQAPLQALLDEGMLDNEDNRLHLGPEAFLRRIRSR</sequence>
<dbReference type="KEGG" id="aeh:Mlg_0508"/>
<dbReference type="Pfam" id="PF11784">
    <property type="entry name" value="DUF3320"/>
    <property type="match status" value="1"/>
</dbReference>
<dbReference type="OrthoDB" id="5786898at2"/>
<proteinExistence type="predicted"/>
<dbReference type="EMBL" id="CP000453">
    <property type="protein sequence ID" value="ABI55862.1"/>
    <property type="molecule type" value="Genomic_DNA"/>
</dbReference>
<name>Q0ABC5_ALKEH</name>
<keyword evidence="3" id="KW-1185">Reference proteome</keyword>
<dbReference type="RefSeq" id="WP_011628257.1">
    <property type="nucleotide sequence ID" value="NC_008340.1"/>
</dbReference>
<feature type="domain" description="DUF3320" evidence="1">
    <location>
        <begin position="66"/>
        <end position="113"/>
    </location>
</feature>
<dbReference type="Proteomes" id="UP000001962">
    <property type="component" value="Chromosome"/>
</dbReference>
<organism evidence="2 3">
    <name type="scientific">Alkalilimnicola ehrlichii (strain ATCC BAA-1101 / DSM 17681 / MLHE-1)</name>
    <dbReference type="NCBI Taxonomy" id="187272"/>
    <lineage>
        <taxon>Bacteria</taxon>
        <taxon>Pseudomonadati</taxon>
        <taxon>Pseudomonadota</taxon>
        <taxon>Gammaproteobacteria</taxon>
        <taxon>Chromatiales</taxon>
        <taxon>Ectothiorhodospiraceae</taxon>
        <taxon>Alkalilimnicola</taxon>
    </lineage>
</organism>
<reference evidence="3" key="1">
    <citation type="submission" date="2006-08" db="EMBL/GenBank/DDBJ databases">
        <title>Complete sequence of Alkalilimnicola ehrilichei MLHE-1.</title>
        <authorList>
            <person name="Copeland A."/>
            <person name="Lucas S."/>
            <person name="Lapidus A."/>
            <person name="Barry K."/>
            <person name="Detter J.C."/>
            <person name="Glavina del Rio T."/>
            <person name="Hammon N."/>
            <person name="Israni S."/>
            <person name="Dalin E."/>
            <person name="Tice H."/>
            <person name="Pitluck S."/>
            <person name="Sims D."/>
            <person name="Brettin T."/>
            <person name="Bruce D."/>
            <person name="Han C."/>
            <person name="Tapia R."/>
            <person name="Gilna P."/>
            <person name="Schmutz J."/>
            <person name="Larimer F."/>
            <person name="Land M."/>
            <person name="Hauser L."/>
            <person name="Kyrpides N."/>
            <person name="Mikhailova N."/>
            <person name="Oremland R.S."/>
            <person name="Hoeft S.E."/>
            <person name="Switzer-Blum J."/>
            <person name="Kulp T."/>
            <person name="King G."/>
            <person name="Tabita R."/>
            <person name="Witte B."/>
            <person name="Santini J.M."/>
            <person name="Basu P."/>
            <person name="Hollibaugh J.T."/>
            <person name="Xie G."/>
            <person name="Stolz J.F."/>
            <person name="Richardson P."/>
        </authorList>
    </citation>
    <scope>NUCLEOTIDE SEQUENCE [LARGE SCALE GENOMIC DNA]</scope>
    <source>
        <strain evidence="3">ATCC BAA-1101 / DSM 17681 / MLHE-1</strain>
    </source>
</reference>
<evidence type="ECO:0000313" key="2">
    <source>
        <dbReference type="EMBL" id="ABI55862.1"/>
    </source>
</evidence>
<dbReference type="HOGENOM" id="CLU_1145339_0_0_6"/>